<feature type="transmembrane region" description="Helical" evidence="1">
    <location>
        <begin position="203"/>
        <end position="222"/>
    </location>
</feature>
<dbReference type="InParanoid" id="A0A0S2LII5"/>
<dbReference type="RefSeq" id="XP_024514350.1">
    <property type="nucleotide sequence ID" value="XM_024658497.1"/>
</dbReference>
<dbReference type="PaxDb" id="214684-A0A0S2LII5"/>
<sequence length="232" mass="25056">MLLRQSQHISRGLLSGTVQFRLASPLPHLPHLRATSTSTKPNSSLPSTIASPKSTLLQRHFPALAQLSQSTNVSLPSLALSFLVLHEITAIVPAVAFYYFFAYLGAGAGLVTWVTRLGHDESSKDSESEAGWKHWVRDWYQEGIKRVDRIGKKYGVLGYEKQNAGEDGAAGPMQDLTARTTGAGAAEKVADAVAAYVLVKALLPVRIAVSIAGAPACARFVLLPLRKLSRQR</sequence>
<dbReference type="AlphaFoldDB" id="A0A0S2LII5"/>
<dbReference type="KEGG" id="cne:CND04683"/>
<evidence type="ECO:0000313" key="3">
    <source>
        <dbReference type="Proteomes" id="UP000002149"/>
    </source>
</evidence>
<keyword evidence="1" id="KW-0472">Membrane</keyword>
<protein>
    <submittedName>
        <fullName evidence="2">Uncharacterized protein</fullName>
    </submittedName>
</protein>
<evidence type="ECO:0000256" key="1">
    <source>
        <dbReference type="SAM" id="Phobius"/>
    </source>
</evidence>
<keyword evidence="1" id="KW-0812">Transmembrane</keyword>
<dbReference type="Proteomes" id="UP000002149">
    <property type="component" value="Chromosome 4"/>
</dbReference>
<dbReference type="EMBL" id="AE017344">
    <property type="protein sequence ID" value="ALO60539.1"/>
    <property type="molecule type" value="Genomic_DNA"/>
</dbReference>
<reference evidence="2 3" key="1">
    <citation type="journal article" date="2005" name="Science">
        <title>The genome of the basidiomycetous yeast and human pathogen Cryptococcus neoformans.</title>
        <authorList>
            <person name="Loftus B.J."/>
            <person name="Fung E."/>
            <person name="Roncaglia P."/>
            <person name="Rowley D."/>
            <person name="Amedeo P."/>
            <person name="Bruno D."/>
            <person name="Vamathevan J."/>
            <person name="Miranda M."/>
            <person name="Anderson I.J."/>
            <person name="Fraser J.A."/>
            <person name="Allen J.E."/>
            <person name="Bosdet I.E."/>
            <person name="Brent M.R."/>
            <person name="Chiu R."/>
            <person name="Doering T.L."/>
            <person name="Donlin M.J."/>
            <person name="D'Souza C.A."/>
            <person name="Fox D.S."/>
            <person name="Grinberg V."/>
            <person name="Fu J."/>
            <person name="Fukushima M."/>
            <person name="Haas B.J."/>
            <person name="Huang J.C."/>
            <person name="Janbon G."/>
            <person name="Jones S.J."/>
            <person name="Koo H.L."/>
            <person name="Krzywinski M.I."/>
            <person name="Kwon-Chung J.K."/>
            <person name="Lengeler K.B."/>
            <person name="Maiti R."/>
            <person name="Marra M.A."/>
            <person name="Marra R.E."/>
            <person name="Mathewson C.A."/>
            <person name="Mitchell T.G."/>
            <person name="Pertea M."/>
            <person name="Riggs F.R."/>
            <person name="Salzberg S.L."/>
            <person name="Schein J.E."/>
            <person name="Shvartsbeyn A."/>
            <person name="Shin H."/>
            <person name="Shumway M."/>
            <person name="Specht C.A."/>
            <person name="Suh B.B."/>
            <person name="Tenney A."/>
            <person name="Utterback T.R."/>
            <person name="Wickes B.L."/>
            <person name="Wortman J.R."/>
            <person name="Wye N.H."/>
            <person name="Kronstad J.W."/>
            <person name="Lodge J.K."/>
            <person name="Heitman J."/>
            <person name="Davis R.W."/>
            <person name="Fraser C.M."/>
            <person name="Hyman R.W."/>
        </authorList>
    </citation>
    <scope>NUCLEOTIDE SEQUENCE [LARGE SCALE GENOMIC DNA]</scope>
    <source>
        <strain evidence="3">JEC21 / ATCC MYA-565</strain>
    </source>
</reference>
<gene>
    <name evidence="2" type="ordered locus">CND04683</name>
</gene>
<proteinExistence type="predicted"/>
<evidence type="ECO:0000313" key="2">
    <source>
        <dbReference type="EMBL" id="ALO60539.1"/>
    </source>
</evidence>
<dbReference type="OrthoDB" id="5580261at2759"/>
<accession>A0A0S2LII5</accession>
<name>A0A0S2LII5_CRYD1</name>
<dbReference type="GeneID" id="36392839"/>
<dbReference type="InterPro" id="IPR018811">
    <property type="entry name" value="MRX11"/>
</dbReference>
<organism evidence="2 3">
    <name type="scientific">Cryptococcus deneoformans (strain JEC21 / ATCC MYA-565)</name>
    <name type="common">Cryptococcus neoformans var. neoformans serotype D</name>
    <dbReference type="NCBI Taxonomy" id="214684"/>
    <lineage>
        <taxon>Eukaryota</taxon>
        <taxon>Fungi</taxon>
        <taxon>Dikarya</taxon>
        <taxon>Basidiomycota</taxon>
        <taxon>Agaricomycotina</taxon>
        <taxon>Tremellomycetes</taxon>
        <taxon>Tremellales</taxon>
        <taxon>Cryptococcaceae</taxon>
        <taxon>Cryptococcus</taxon>
        <taxon>Cryptococcus neoformans species complex</taxon>
    </lineage>
</organism>
<dbReference type="PANTHER" id="PTHR28002:SF1">
    <property type="entry name" value="MIOREX COMPLEX COMPONENT 11"/>
    <property type="match status" value="1"/>
</dbReference>
<dbReference type="Pfam" id="PF10306">
    <property type="entry name" value="FLILHELTA"/>
    <property type="match status" value="1"/>
</dbReference>
<keyword evidence="1" id="KW-1133">Transmembrane helix</keyword>
<keyword evidence="3" id="KW-1185">Reference proteome</keyword>
<dbReference type="PANTHER" id="PTHR28002">
    <property type="entry name" value="MIOREX COMPLEX COMPONENT 11"/>
    <property type="match status" value="1"/>
</dbReference>
<dbReference type="STRING" id="214684.A0A0S2LII5"/>
<dbReference type="VEuPathDB" id="FungiDB:CND04683"/>